<reference evidence="1 2" key="1">
    <citation type="submission" date="2017-06" db="EMBL/GenBank/DDBJ databases">
        <title>Complete Genome Sequence of the Soil Carbazole-Degrading Bacterium Nocardioides aromaticivorans IC177.</title>
        <authorList>
            <person name="Vejarano F."/>
            <person name="Suzuki-Minakuchi C."/>
            <person name="Ohtsubo Y."/>
            <person name="Tsuda M."/>
            <person name="Okada K."/>
            <person name="Nojiri H."/>
        </authorList>
    </citation>
    <scope>NUCLEOTIDE SEQUENCE [LARGE SCALE GENOMIC DNA]</scope>
    <source>
        <strain evidence="1 2">IC177</strain>
    </source>
</reference>
<sequence length="333" mass="33952">MTGWVADPGIGWRILLTARLAEPPDRADVGDRLAAITAAQEWPAPPPLRVREDLGALQRELVDADPAPLLVGVSGRHLVLSAHHSAVDGLGLLTLLERLGAGPVRSGARGVGARTTTGGAARTTTRRLREALLHPPARVTPPPGRLTGTGDVLVERTLPGTHRTAALVDAATRAVVAHERARGRAAAHVAIAVGAVRDQPTDAGAPVADRSVLLRLTDVEQLDAEGIAAALASAPVQTPPAGGGNPLLARAAAAGLRALAPRLGSTLLVSHLGEVTAPGVRALSFHPVTAGGTGLSLGAVGHDGTTTLTLRGRASSWNDNGLEQLLEAVVSLL</sequence>
<dbReference type="RefSeq" id="WP_207010487.1">
    <property type="nucleotide sequence ID" value="NZ_CP022295.1"/>
</dbReference>
<evidence type="ECO:0000313" key="2">
    <source>
        <dbReference type="Proteomes" id="UP000662818"/>
    </source>
</evidence>
<dbReference type="Proteomes" id="UP000662818">
    <property type="component" value="Chromosome"/>
</dbReference>
<evidence type="ECO:0000313" key="1">
    <source>
        <dbReference type="EMBL" id="QSR26169.1"/>
    </source>
</evidence>
<name>A0ABX7PK07_9ACTN</name>
<organism evidence="1 2">
    <name type="scientific">Nocardioides aromaticivorans</name>
    <dbReference type="NCBI Taxonomy" id="200618"/>
    <lineage>
        <taxon>Bacteria</taxon>
        <taxon>Bacillati</taxon>
        <taxon>Actinomycetota</taxon>
        <taxon>Actinomycetes</taxon>
        <taxon>Propionibacteriales</taxon>
        <taxon>Nocardioidaceae</taxon>
        <taxon>Nocardioides</taxon>
    </lineage>
</organism>
<keyword evidence="2" id="KW-1185">Reference proteome</keyword>
<protein>
    <recommendedName>
        <fullName evidence="3">Condensation domain-containing protein</fullName>
    </recommendedName>
</protein>
<dbReference type="EMBL" id="CP022295">
    <property type="protein sequence ID" value="QSR26169.1"/>
    <property type="molecule type" value="Genomic_DNA"/>
</dbReference>
<gene>
    <name evidence="1" type="ORF">CFH99_11075</name>
</gene>
<accession>A0ABX7PK07</accession>
<proteinExistence type="predicted"/>
<evidence type="ECO:0008006" key="3">
    <source>
        <dbReference type="Google" id="ProtNLM"/>
    </source>
</evidence>